<name>A0ABV6UWP7_9ACTN</name>
<organism evidence="1 2">
    <name type="scientific">Streptacidiphilus cavernicola</name>
    <dbReference type="NCBI Taxonomy" id="3342716"/>
    <lineage>
        <taxon>Bacteria</taxon>
        <taxon>Bacillati</taxon>
        <taxon>Actinomycetota</taxon>
        <taxon>Actinomycetes</taxon>
        <taxon>Kitasatosporales</taxon>
        <taxon>Streptomycetaceae</taxon>
        <taxon>Streptacidiphilus</taxon>
    </lineage>
</organism>
<dbReference type="SUPFAM" id="SSF52833">
    <property type="entry name" value="Thioredoxin-like"/>
    <property type="match status" value="1"/>
</dbReference>
<dbReference type="InterPro" id="IPR036249">
    <property type="entry name" value="Thioredoxin-like_sf"/>
</dbReference>
<dbReference type="PIRSF" id="PIRSF035042">
    <property type="entry name" value="UCP035042_thirdx"/>
    <property type="match status" value="1"/>
</dbReference>
<gene>
    <name evidence="1" type="ORF">ACEZDJ_31870</name>
</gene>
<evidence type="ECO:0000313" key="1">
    <source>
        <dbReference type="EMBL" id="MFC1405899.1"/>
    </source>
</evidence>
<dbReference type="PANTHER" id="PTHR31902">
    <property type="entry name" value="ACTIN PATCHES DISTAL PROTEIN 1"/>
    <property type="match status" value="1"/>
</dbReference>
<dbReference type="Proteomes" id="UP001592528">
    <property type="component" value="Unassembled WGS sequence"/>
</dbReference>
<sequence length="318" mass="34279">MSTCTSLSRELTEPLSGTAAIGTTWLLLEQPGPWGARALTESHLPPGLGQALEARAEGTGLRIALIRRPGRHADAPPTPSRQVFLAHTRPGHSWIRSLDIEDPAELLALDFAALAAGDHGGIGSAYQGEPLALVCTNGRRDRCCALLGRPLAAELAAGGHAQVWEVTHLGGHRFSPTVLVLPYGYLYGRMSAHQTKEILEATKDGRMVPEWCRGRSFWDRPGQAAELAVREAIGEDAAEALTVAQHRLAEDLWSVSVAHANGWRWHVEVRRTEAGPARAESCLAFPTRPDRFEAVLITAIPQSVPGHDRSEPATGPAR</sequence>
<keyword evidence="2" id="KW-1185">Reference proteome</keyword>
<reference evidence="1 2" key="1">
    <citation type="submission" date="2024-09" db="EMBL/GenBank/DDBJ databases">
        <authorList>
            <person name="Lee S.D."/>
        </authorList>
    </citation>
    <scope>NUCLEOTIDE SEQUENCE [LARGE SCALE GENOMIC DNA]</scope>
    <source>
        <strain evidence="1 2">N1-5</strain>
    </source>
</reference>
<dbReference type="EMBL" id="JBHEZZ010000024">
    <property type="protein sequence ID" value="MFC1405899.1"/>
    <property type="molecule type" value="Genomic_DNA"/>
</dbReference>
<dbReference type="Gene3D" id="3.40.30.10">
    <property type="entry name" value="Glutaredoxin"/>
    <property type="match status" value="1"/>
</dbReference>
<dbReference type="InterPro" id="IPR010350">
    <property type="entry name" value="Aim32/Apd1-like_bac"/>
</dbReference>
<dbReference type="CDD" id="cd03062">
    <property type="entry name" value="TRX_Fd_Sucrase"/>
    <property type="match status" value="1"/>
</dbReference>
<dbReference type="PANTHER" id="PTHR31902:SF22">
    <property type="entry name" value="SLL1203 PROTEIN"/>
    <property type="match status" value="1"/>
</dbReference>
<proteinExistence type="predicted"/>
<protein>
    <submittedName>
        <fullName evidence="1">Sucrase ferredoxin</fullName>
    </submittedName>
</protein>
<comment type="caution">
    <text evidence="1">The sequence shown here is derived from an EMBL/GenBank/DDBJ whole genome shotgun (WGS) entry which is preliminary data.</text>
</comment>
<accession>A0ABV6UWP7</accession>
<evidence type="ECO:0000313" key="2">
    <source>
        <dbReference type="Proteomes" id="UP001592528"/>
    </source>
</evidence>
<dbReference type="Pfam" id="PF06999">
    <property type="entry name" value="Suc_Fer-like"/>
    <property type="match status" value="1"/>
</dbReference>
<dbReference type="InterPro" id="IPR009737">
    <property type="entry name" value="Aim32/Apd1-like"/>
</dbReference>
<dbReference type="RefSeq" id="WP_037596476.1">
    <property type="nucleotide sequence ID" value="NZ_JBHEZZ010000024.1"/>
</dbReference>